<evidence type="ECO:0000259" key="2">
    <source>
        <dbReference type="Pfam" id="PF06424"/>
    </source>
</evidence>
<dbReference type="AlphaFoldDB" id="A0A218WNY0"/>
<dbReference type="InterPro" id="IPR010491">
    <property type="entry name" value="PRP1_N"/>
</dbReference>
<feature type="domain" description="PRP1 splicing factor N-terminal" evidence="2">
    <location>
        <begin position="105"/>
        <end position="188"/>
    </location>
</feature>
<evidence type="ECO:0000313" key="3">
    <source>
        <dbReference type="EMBL" id="OWM74567.1"/>
    </source>
</evidence>
<protein>
    <recommendedName>
        <fullName evidence="2">PRP1 splicing factor N-terminal domain-containing protein</fullName>
    </recommendedName>
</protein>
<accession>A0A218WNY0</accession>
<dbReference type="Pfam" id="PF06424">
    <property type="entry name" value="PRP1_N"/>
    <property type="match status" value="2"/>
</dbReference>
<name>A0A218WNY0_PUNGR</name>
<comment type="caution">
    <text evidence="3">The sequence shown here is derived from an EMBL/GenBank/DDBJ whole genome shotgun (WGS) entry which is preliminary data.</text>
</comment>
<gene>
    <name evidence="3" type="ORF">CDL15_Pgr005147</name>
</gene>
<dbReference type="GO" id="GO:0000398">
    <property type="term" value="P:mRNA splicing, via spliceosome"/>
    <property type="evidence" value="ECO:0007669"/>
    <property type="project" value="InterPro"/>
</dbReference>
<feature type="region of interest" description="Disordered" evidence="1">
    <location>
        <begin position="34"/>
        <end position="66"/>
    </location>
</feature>
<dbReference type="EMBL" id="MTKT01003711">
    <property type="protein sequence ID" value="OWM74567.1"/>
    <property type="molecule type" value="Genomic_DNA"/>
</dbReference>
<reference evidence="4" key="1">
    <citation type="journal article" date="2017" name="Plant J.">
        <title>The pomegranate (Punica granatum L.) genome and the genomics of punicalagin biosynthesis.</title>
        <authorList>
            <person name="Qin G."/>
            <person name="Xu C."/>
            <person name="Ming R."/>
            <person name="Tang H."/>
            <person name="Guyot R."/>
            <person name="Kramer E.M."/>
            <person name="Hu Y."/>
            <person name="Yi X."/>
            <person name="Qi Y."/>
            <person name="Xu X."/>
            <person name="Gao Z."/>
            <person name="Pan H."/>
            <person name="Jian J."/>
            <person name="Tian Y."/>
            <person name="Yue Z."/>
            <person name="Xu Y."/>
        </authorList>
    </citation>
    <scope>NUCLEOTIDE SEQUENCE [LARGE SCALE GENOMIC DNA]</scope>
    <source>
        <strain evidence="4">cv. Dabenzi</strain>
    </source>
</reference>
<feature type="domain" description="PRP1 splicing factor N-terminal" evidence="2">
    <location>
        <begin position="275"/>
        <end position="339"/>
    </location>
</feature>
<feature type="compositionally biased region" description="Low complexity" evidence="1">
    <location>
        <begin position="38"/>
        <end position="50"/>
    </location>
</feature>
<evidence type="ECO:0000313" key="4">
    <source>
        <dbReference type="Proteomes" id="UP000197138"/>
    </source>
</evidence>
<proteinExistence type="predicted"/>
<dbReference type="Proteomes" id="UP000197138">
    <property type="component" value="Unassembled WGS sequence"/>
</dbReference>
<evidence type="ECO:0000256" key="1">
    <source>
        <dbReference type="SAM" id="MobiDB-lite"/>
    </source>
</evidence>
<sequence length="442" mass="51455">MPPRRRDRVDDILERDNLRHLEQRMEQLTQRMAALMGNQNRENPNLNSNPNPNPEQEEFGEESKGEIYSVEYDSYSEGDVNIFIEKGPSDDAFYLARGDGEPEFDEDDEGDDKGYDENWKFDEFEGNDMGVFVSAKYDEDDKEVDVVGEAIDKRMDSQRKYRREARLKQEIEKYCASNQQMRTRMSDVSIEPITTAEYFESEFFPIIRSGAWANIDFWSIGIKAAFALGSTMSPRRTVNPRRVAEEDELDRRIEHIIDTRLVVALERRLDVFMDRLAKRIGALMEARHEYDEDDKEANAVWEAIDKRMDSRRKDRREARLEQEIEKYRAPNQQMRMRMSNVSIESITAAKVNSLYPGENDAAEEEVRHVLVEKTTEDNVKYLLFPATLTGSAAETQRIGKDVNYLFGMEQKDGELLLVWYNRFFGIVAKVHEVTSCETISAF</sequence>
<organism evidence="3 4">
    <name type="scientific">Punica granatum</name>
    <name type="common">Pomegranate</name>
    <dbReference type="NCBI Taxonomy" id="22663"/>
    <lineage>
        <taxon>Eukaryota</taxon>
        <taxon>Viridiplantae</taxon>
        <taxon>Streptophyta</taxon>
        <taxon>Embryophyta</taxon>
        <taxon>Tracheophyta</taxon>
        <taxon>Spermatophyta</taxon>
        <taxon>Magnoliopsida</taxon>
        <taxon>eudicotyledons</taxon>
        <taxon>Gunneridae</taxon>
        <taxon>Pentapetalae</taxon>
        <taxon>rosids</taxon>
        <taxon>malvids</taxon>
        <taxon>Myrtales</taxon>
        <taxon>Lythraceae</taxon>
        <taxon>Punica</taxon>
    </lineage>
</organism>